<dbReference type="Proteomes" id="UP000594800">
    <property type="component" value="Chromosome"/>
</dbReference>
<dbReference type="AlphaFoldDB" id="A0A7S9LT91"/>
<keyword evidence="1" id="KW-0732">Signal</keyword>
<keyword evidence="3" id="KW-1185">Reference proteome</keyword>
<reference evidence="2 3" key="1">
    <citation type="submission" date="2020-11" db="EMBL/GenBank/DDBJ databases">
        <title>Description of Pontivivens ytuae sp. nov. isolated from deep sea sediment of Mariana Trench.</title>
        <authorList>
            <person name="Wang Z."/>
            <person name="Sun Q.-L."/>
            <person name="Xu X.-D."/>
            <person name="Tang Y.-Z."/>
            <person name="Zhang J."/>
        </authorList>
    </citation>
    <scope>NUCLEOTIDE SEQUENCE [LARGE SCALE GENOMIC DNA]</scope>
    <source>
        <strain evidence="2 3">MT2928</strain>
    </source>
</reference>
<evidence type="ECO:0000256" key="1">
    <source>
        <dbReference type="SAM" id="SignalP"/>
    </source>
</evidence>
<dbReference type="KEGG" id="poz:I0K15_02835"/>
<sequence length="236" mass="24956">MSARASLRIALVAATLAAAPPASAQMFMDTSIYQPDMHMLNMDFMNQNIRNGMGMSEIPAQSDSAPMELAFTPDPVIRQQVIDAFVTDAVNGGAPEAAALWQMDVFGALSAALRPYGLETTDLGDAMTAYMIELHDAANLRSSDPSAATVSALRAQIEGAFAADGSAPVSAAERQRQSDRILLQAAMISGAKDVAMTQAPPEQRDAFQQAMVALGRDMYGLDLRDVALGANGFALQ</sequence>
<protein>
    <submittedName>
        <fullName evidence="2">Uncharacterized protein</fullName>
    </submittedName>
</protein>
<dbReference type="RefSeq" id="WP_196103939.1">
    <property type="nucleotide sequence ID" value="NZ_CP064942.1"/>
</dbReference>
<name>A0A7S9LT91_9RHOB</name>
<proteinExistence type="predicted"/>
<organism evidence="2 3">
    <name type="scientific">Pontivivens ytuae</name>
    <dbReference type="NCBI Taxonomy" id="2789856"/>
    <lineage>
        <taxon>Bacteria</taxon>
        <taxon>Pseudomonadati</taxon>
        <taxon>Pseudomonadota</taxon>
        <taxon>Alphaproteobacteria</taxon>
        <taxon>Rhodobacterales</taxon>
        <taxon>Paracoccaceae</taxon>
        <taxon>Pontivivens</taxon>
    </lineage>
</organism>
<dbReference type="EMBL" id="CP064942">
    <property type="protein sequence ID" value="QPH54731.1"/>
    <property type="molecule type" value="Genomic_DNA"/>
</dbReference>
<feature type="chain" id="PRO_5032329694" evidence="1">
    <location>
        <begin position="25"/>
        <end position="236"/>
    </location>
</feature>
<evidence type="ECO:0000313" key="3">
    <source>
        <dbReference type="Proteomes" id="UP000594800"/>
    </source>
</evidence>
<accession>A0A7S9LT91</accession>
<gene>
    <name evidence="2" type="ORF">I0K15_02835</name>
</gene>
<feature type="signal peptide" evidence="1">
    <location>
        <begin position="1"/>
        <end position="24"/>
    </location>
</feature>
<evidence type="ECO:0000313" key="2">
    <source>
        <dbReference type="EMBL" id="QPH54731.1"/>
    </source>
</evidence>